<protein>
    <submittedName>
        <fullName evidence="6">Methyl-accepting chemotaxis protein</fullName>
    </submittedName>
</protein>
<dbReference type="Pfam" id="PF08448">
    <property type="entry name" value="PAS_4"/>
    <property type="match status" value="1"/>
</dbReference>
<evidence type="ECO:0000259" key="4">
    <source>
        <dbReference type="PROSITE" id="PS50111"/>
    </source>
</evidence>
<dbReference type="InterPro" id="IPR000700">
    <property type="entry name" value="PAS-assoc_C"/>
</dbReference>
<keyword evidence="7" id="KW-1185">Reference proteome</keyword>
<keyword evidence="1 3" id="KW-0807">Transducer</keyword>
<dbReference type="InterPro" id="IPR004089">
    <property type="entry name" value="MCPsignal_dom"/>
</dbReference>
<dbReference type="SMART" id="SM00086">
    <property type="entry name" value="PAC"/>
    <property type="match status" value="1"/>
</dbReference>
<dbReference type="PANTHER" id="PTHR32089">
    <property type="entry name" value="METHYL-ACCEPTING CHEMOTAXIS PROTEIN MCPB"/>
    <property type="match status" value="1"/>
</dbReference>
<evidence type="ECO:0000313" key="6">
    <source>
        <dbReference type="EMBL" id="MDI4649921.1"/>
    </source>
</evidence>
<dbReference type="InterPro" id="IPR001610">
    <property type="entry name" value="PAC"/>
</dbReference>
<comment type="similarity">
    <text evidence="2">Belongs to the methyl-accepting chemotaxis (MCP) protein family.</text>
</comment>
<reference evidence="6" key="1">
    <citation type="submission" date="2023-04" db="EMBL/GenBank/DDBJ databases">
        <title>Comparative genomic analysis of Cohnella hashimotonis sp. nov., isolated from the International Space Station.</title>
        <authorList>
            <person name="Venkateswaran K."/>
            <person name="Simpson A."/>
        </authorList>
    </citation>
    <scope>NUCLEOTIDE SEQUENCE</scope>
    <source>
        <strain evidence="6">F6_2S_P_1</strain>
    </source>
</reference>
<dbReference type="SUPFAM" id="SSF58104">
    <property type="entry name" value="Methyl-accepting chemotaxis protein (MCP) signaling domain"/>
    <property type="match status" value="1"/>
</dbReference>
<dbReference type="InterPro" id="IPR013656">
    <property type="entry name" value="PAS_4"/>
</dbReference>
<dbReference type="Pfam" id="PF00015">
    <property type="entry name" value="MCPsignal"/>
    <property type="match status" value="1"/>
</dbReference>
<dbReference type="EMBL" id="JAGRPV010000001">
    <property type="protein sequence ID" value="MDI4649921.1"/>
    <property type="molecule type" value="Genomic_DNA"/>
</dbReference>
<proteinExistence type="inferred from homology"/>
<dbReference type="InterPro" id="IPR000014">
    <property type="entry name" value="PAS"/>
</dbReference>
<dbReference type="Gene3D" id="3.30.450.20">
    <property type="entry name" value="PAS domain"/>
    <property type="match status" value="1"/>
</dbReference>
<dbReference type="SUPFAM" id="SSF55785">
    <property type="entry name" value="PYP-like sensor domain (PAS domain)"/>
    <property type="match status" value="1"/>
</dbReference>
<name>A0ABT6TTS7_9BACL</name>
<evidence type="ECO:0000313" key="7">
    <source>
        <dbReference type="Proteomes" id="UP001161691"/>
    </source>
</evidence>
<evidence type="ECO:0000256" key="2">
    <source>
        <dbReference type="ARBA" id="ARBA00029447"/>
    </source>
</evidence>
<evidence type="ECO:0000259" key="5">
    <source>
        <dbReference type="PROSITE" id="PS50113"/>
    </source>
</evidence>
<dbReference type="PROSITE" id="PS50111">
    <property type="entry name" value="CHEMOTAXIS_TRANSDUC_2"/>
    <property type="match status" value="1"/>
</dbReference>
<sequence>MDERGQYEDNTQVLDAGAVLGAMERSLAMIEFDMEGVTLWANRKFADALGYNQAEMRGLPHRRFCTPSFAASDAYRELWTNLRSGKAFQEKIQRVAKDGRLLWLEATYMPVRGADGTYDAVIKIATDITSREQAAIQHTEELKRTAQELSNRAGEGISRSGEIEAAIEKLRADSLENFDRLQRLERQTAAIRGIVRVIREVASQTQLLSLNAAIEAAHAGEFGRGFEIVASEVRKLAGEVQEAAKKANAEVEEVVSRMAEIGSGTKRSQSSVEESQRRLQDAIVAFRKIEDAAYRLEEQAKTLDRA</sequence>
<dbReference type="SMART" id="SM00283">
    <property type="entry name" value="MA"/>
    <property type="match status" value="1"/>
</dbReference>
<organism evidence="6 7">
    <name type="scientific">Cohnella hashimotonis</name>
    <dbReference type="NCBI Taxonomy" id="2826895"/>
    <lineage>
        <taxon>Bacteria</taxon>
        <taxon>Bacillati</taxon>
        <taxon>Bacillota</taxon>
        <taxon>Bacilli</taxon>
        <taxon>Bacillales</taxon>
        <taxon>Paenibacillaceae</taxon>
        <taxon>Cohnella</taxon>
    </lineage>
</organism>
<dbReference type="Proteomes" id="UP001161691">
    <property type="component" value="Unassembled WGS sequence"/>
</dbReference>
<gene>
    <name evidence="6" type="ORF">KB449_33645</name>
</gene>
<dbReference type="RefSeq" id="WP_282912525.1">
    <property type="nucleotide sequence ID" value="NZ_JAGRPV010000001.1"/>
</dbReference>
<dbReference type="PROSITE" id="PS50113">
    <property type="entry name" value="PAC"/>
    <property type="match status" value="1"/>
</dbReference>
<feature type="domain" description="Methyl-accepting transducer" evidence="4">
    <location>
        <begin position="127"/>
        <end position="306"/>
    </location>
</feature>
<accession>A0ABT6TTS7</accession>
<dbReference type="Gene3D" id="1.10.287.950">
    <property type="entry name" value="Methyl-accepting chemotaxis protein"/>
    <property type="match status" value="1"/>
</dbReference>
<dbReference type="InterPro" id="IPR035965">
    <property type="entry name" value="PAS-like_dom_sf"/>
</dbReference>
<dbReference type="PANTHER" id="PTHR32089:SF114">
    <property type="entry name" value="METHYL-ACCEPTING CHEMOTAXIS PROTEIN MCPB"/>
    <property type="match status" value="1"/>
</dbReference>
<dbReference type="CDD" id="cd00130">
    <property type="entry name" value="PAS"/>
    <property type="match status" value="1"/>
</dbReference>
<dbReference type="PRINTS" id="PR00260">
    <property type="entry name" value="CHEMTRNSDUCR"/>
</dbReference>
<evidence type="ECO:0000256" key="1">
    <source>
        <dbReference type="ARBA" id="ARBA00023224"/>
    </source>
</evidence>
<dbReference type="InterPro" id="IPR004090">
    <property type="entry name" value="Chemotax_Me-accpt_rcpt"/>
</dbReference>
<evidence type="ECO:0000256" key="3">
    <source>
        <dbReference type="PROSITE-ProRule" id="PRU00284"/>
    </source>
</evidence>
<comment type="caution">
    <text evidence="6">The sequence shown here is derived from an EMBL/GenBank/DDBJ whole genome shotgun (WGS) entry which is preliminary data.</text>
</comment>
<dbReference type="NCBIfam" id="TIGR00229">
    <property type="entry name" value="sensory_box"/>
    <property type="match status" value="1"/>
</dbReference>
<feature type="domain" description="PAC" evidence="5">
    <location>
        <begin position="86"/>
        <end position="140"/>
    </location>
</feature>